<dbReference type="AlphaFoldDB" id="A0A6N3EEJ1"/>
<organism evidence="2">
    <name type="scientific">Phytobacter massiliensis</name>
    <dbReference type="NCBI Taxonomy" id="1485952"/>
    <lineage>
        <taxon>Bacteria</taxon>
        <taxon>Pseudomonadati</taxon>
        <taxon>Pseudomonadota</taxon>
        <taxon>Gammaproteobacteria</taxon>
        <taxon>Enterobacterales</taxon>
        <taxon>Enterobacteriaceae</taxon>
        <taxon>Phytobacter</taxon>
    </lineage>
</organism>
<accession>A0A6N3EEJ1</accession>
<dbReference type="RefSeq" id="WP_156566181.1">
    <property type="nucleotide sequence ID" value="NZ_CACRTZ010000020.1"/>
</dbReference>
<dbReference type="InterPro" id="IPR008893">
    <property type="entry name" value="WGR_domain"/>
</dbReference>
<gene>
    <name evidence="2" type="ORF">EMLFYP7_02171</name>
</gene>
<sequence length="1003" mass="111952">MKLVKTARLFFTQGASDKVYEVDLCEQQSDDPQRYWVNFRYGRRGSTLREGTKTVTPVDLAQAEAIFKSVVVAKTNKGYQEAGSHSFSTGSAFSSSLNTLLRHIDSLKESQQRARSIWRLPQQPDTRQADWLEKGINERNHWLENYARLWTLGRVGDGRNLARVKPLLTSETPPLRSLALEVWLRLGDDDDIAGQKAQLLASLPGELTAAIAANDSAALDALLRQQVTEHNPHANALLKTLYLAALDSAPLHQSLLTLLDTLPLRPGLFQGVRYLFKMAEFRLDAPMFALLAWRFDTSRHFYSADWDGVYLDGVGYIKPSKELLRTDSRLAYSRKTRDYLRRRSWRALRRLGAREDPRYVEMASAMLLQYREEHLMPEKQGWGEGNYAADAHLFAWNAILRSANPVYQRHHTRALWIKLDDEAPDLRGEAFPQLWDRRPDALLNLLLQSESEAVCAFALRAIQENTAFCRALSDQQLAELLGRPFPAVVEFVLSRLAGRLLSRDLLLALIQSKHPQARILALTQLNSMKLFDDSELAAALLLTDDAEIRTWLDGRFQAQPLSATEADALAQLLLRRLNDPATAFSKKQARWLAVCVTSWLSGCMSQLSLETLSALLAHPDTGVQVLAARLLVASHFALDELPEALVAQLHASPVAQIRAAGIALLGKLSPEGLLRQLPQLVALLSCGEAAEREASYALLAQLAQQHAQAVFDALFPLLFQKEEQEGAHAALLSFITGQLAACLAALDNGTLWRLIHARAQAAQTLGAEILQSRSALTFSVRQWAALASHPFYQVRAWALQAFTEQAEIACADAATLSLLESDWPQTREFGFAFLRQHYPAESWTPALIVNLCDSNREDVQAYGRELLQTFFKHEQGEEYLLKLSQHPSVTVQTFVTHFFQQYAGGKPDIILALAPCFRAILSQVNRGRVAKDRTLAFLSEQAAASPQVLEMVGALLSQLSLTVVQKDKGPLIKALLQLRKNHPQLNLPLEIVPRPVQGEHHAG</sequence>
<name>A0A6N3EEJ1_9ENTR</name>
<dbReference type="InterPro" id="IPR011989">
    <property type="entry name" value="ARM-like"/>
</dbReference>
<dbReference type="PROSITE" id="PS51977">
    <property type="entry name" value="WGR"/>
    <property type="match status" value="1"/>
</dbReference>
<dbReference type="InterPro" id="IPR036930">
    <property type="entry name" value="WGR_dom_sf"/>
</dbReference>
<proteinExistence type="predicted"/>
<dbReference type="Gene3D" id="2.20.140.10">
    <property type="entry name" value="WGR domain"/>
    <property type="match status" value="1"/>
</dbReference>
<evidence type="ECO:0000259" key="1">
    <source>
        <dbReference type="PROSITE" id="PS51977"/>
    </source>
</evidence>
<dbReference type="CDD" id="cd07998">
    <property type="entry name" value="WGR_DNA_ligase"/>
    <property type="match status" value="1"/>
</dbReference>
<dbReference type="SUPFAM" id="SSF48371">
    <property type="entry name" value="ARM repeat"/>
    <property type="match status" value="1"/>
</dbReference>
<feature type="domain" description="WGR" evidence="1">
    <location>
        <begin position="1"/>
        <end position="92"/>
    </location>
</feature>
<dbReference type="SUPFAM" id="SSF142921">
    <property type="entry name" value="WGR domain-like"/>
    <property type="match status" value="1"/>
</dbReference>
<dbReference type="InterPro" id="IPR016024">
    <property type="entry name" value="ARM-type_fold"/>
</dbReference>
<protein>
    <recommendedName>
        <fullName evidence="1">WGR domain-containing protein</fullName>
    </recommendedName>
</protein>
<dbReference type="SMART" id="SM00773">
    <property type="entry name" value="WGR"/>
    <property type="match status" value="1"/>
</dbReference>
<dbReference type="EMBL" id="CACRTZ010000020">
    <property type="protein sequence ID" value="VYU38384.1"/>
    <property type="molecule type" value="Genomic_DNA"/>
</dbReference>
<dbReference type="Pfam" id="PF05406">
    <property type="entry name" value="WGR"/>
    <property type="match status" value="1"/>
</dbReference>
<reference evidence="2" key="1">
    <citation type="submission" date="2019-11" db="EMBL/GenBank/DDBJ databases">
        <authorList>
            <person name="Feng L."/>
        </authorList>
    </citation>
    <scope>NUCLEOTIDE SEQUENCE</scope>
    <source>
        <strain evidence="2">EMassiliensisLFYP7</strain>
    </source>
</reference>
<dbReference type="Gene3D" id="1.25.10.10">
    <property type="entry name" value="Leucine-rich Repeat Variant"/>
    <property type="match status" value="1"/>
</dbReference>
<evidence type="ECO:0000313" key="2">
    <source>
        <dbReference type="EMBL" id="VYU38384.1"/>
    </source>
</evidence>